<keyword evidence="3" id="KW-1185">Reference proteome</keyword>
<organism evidence="2 3">
    <name type="scientific">Coptis chinensis</name>
    <dbReference type="NCBI Taxonomy" id="261450"/>
    <lineage>
        <taxon>Eukaryota</taxon>
        <taxon>Viridiplantae</taxon>
        <taxon>Streptophyta</taxon>
        <taxon>Embryophyta</taxon>
        <taxon>Tracheophyta</taxon>
        <taxon>Spermatophyta</taxon>
        <taxon>Magnoliopsida</taxon>
        <taxon>Ranunculales</taxon>
        <taxon>Ranunculaceae</taxon>
        <taxon>Coptidoideae</taxon>
        <taxon>Coptis</taxon>
    </lineage>
</organism>
<dbReference type="InterPro" id="IPR050965">
    <property type="entry name" value="UPF0336/Enoyl-CoA_hydratase"/>
</dbReference>
<dbReference type="Pfam" id="PF01575">
    <property type="entry name" value="MaoC_dehydratas"/>
    <property type="match status" value="1"/>
</dbReference>
<protein>
    <recommendedName>
        <fullName evidence="1">MaoC-like domain-containing protein</fullName>
    </recommendedName>
</protein>
<evidence type="ECO:0000259" key="1">
    <source>
        <dbReference type="Pfam" id="PF01575"/>
    </source>
</evidence>
<dbReference type="AlphaFoldDB" id="A0A835HEV8"/>
<dbReference type="Proteomes" id="UP000631114">
    <property type="component" value="Unassembled WGS sequence"/>
</dbReference>
<dbReference type="SUPFAM" id="SSF54637">
    <property type="entry name" value="Thioesterase/thiol ester dehydrase-isomerase"/>
    <property type="match status" value="1"/>
</dbReference>
<dbReference type="GO" id="GO:0006633">
    <property type="term" value="P:fatty acid biosynthetic process"/>
    <property type="evidence" value="ECO:0007669"/>
    <property type="project" value="TreeGrafter"/>
</dbReference>
<accession>A0A835HEV8</accession>
<dbReference type="InterPro" id="IPR029069">
    <property type="entry name" value="HotDog_dom_sf"/>
</dbReference>
<dbReference type="GO" id="GO:0019171">
    <property type="term" value="F:(3R)-hydroxyacyl-[acyl-carrier-protein] dehydratase activity"/>
    <property type="evidence" value="ECO:0007669"/>
    <property type="project" value="TreeGrafter"/>
</dbReference>
<proteinExistence type="predicted"/>
<dbReference type="Gene3D" id="3.10.129.10">
    <property type="entry name" value="Hotdog Thioesterase"/>
    <property type="match status" value="1"/>
</dbReference>
<dbReference type="OrthoDB" id="3592703at2759"/>
<name>A0A835HEV8_9MAGN</name>
<evidence type="ECO:0000313" key="2">
    <source>
        <dbReference type="EMBL" id="KAF9596853.1"/>
    </source>
</evidence>
<dbReference type="PANTHER" id="PTHR43437">
    <property type="entry name" value="HYDROXYACYL-THIOESTER DEHYDRATASE TYPE 2, MITOCHONDRIAL-RELATED"/>
    <property type="match status" value="1"/>
</dbReference>
<dbReference type="PANTHER" id="PTHR43437:SF3">
    <property type="entry name" value="HYDROXYACYL-THIOESTER DEHYDRATASE TYPE 2, MITOCHONDRIAL"/>
    <property type="match status" value="1"/>
</dbReference>
<dbReference type="InterPro" id="IPR002539">
    <property type="entry name" value="MaoC-like_dom"/>
</dbReference>
<evidence type="ECO:0000313" key="3">
    <source>
        <dbReference type="Proteomes" id="UP000631114"/>
    </source>
</evidence>
<dbReference type="GO" id="GO:0005739">
    <property type="term" value="C:mitochondrion"/>
    <property type="evidence" value="ECO:0007669"/>
    <property type="project" value="TreeGrafter"/>
</dbReference>
<feature type="domain" description="MaoC-like" evidence="1">
    <location>
        <begin position="30"/>
        <end position="90"/>
    </location>
</feature>
<dbReference type="EMBL" id="JADFTS010000007">
    <property type="protein sequence ID" value="KAF9596853.1"/>
    <property type="molecule type" value="Genomic_DNA"/>
</dbReference>
<comment type="caution">
    <text evidence="2">The sequence shown here is derived from an EMBL/GenBank/DDBJ whole genome shotgun (WGS) entry which is preliminary data.</text>
</comment>
<reference evidence="2 3" key="1">
    <citation type="submission" date="2020-10" db="EMBL/GenBank/DDBJ databases">
        <title>The Coptis chinensis genome and diversification of protoberbering-type alkaloids.</title>
        <authorList>
            <person name="Wang B."/>
            <person name="Shu S."/>
            <person name="Song C."/>
            <person name="Liu Y."/>
        </authorList>
    </citation>
    <scope>NUCLEOTIDE SEQUENCE [LARGE SCALE GENOMIC DNA]</scope>
    <source>
        <strain evidence="2">HL-2020</strain>
        <tissue evidence="2">Leaf</tissue>
    </source>
</reference>
<sequence length="152" mass="17052">MSLKRLSSVLIPTSSFSTSHYSFKIGHVLNKSRSFTDSDLLAYAKLTQDSNPLHFDSEFAQRYGYNDRIVHGMLIAALFPQIIASHFFKLPVYIGEEVVAEVKALNIKPNKDRYLSKLSTKCYKNGELLCINGEAMALLPTLTMDVEGEESL</sequence>
<gene>
    <name evidence="2" type="ORF">IFM89_013901</name>
</gene>